<evidence type="ECO:0000313" key="5">
    <source>
        <dbReference type="EMBL" id="RGE64846.1"/>
    </source>
</evidence>
<dbReference type="PROSITE" id="PS50943">
    <property type="entry name" value="HTH_CROC1"/>
    <property type="match status" value="1"/>
</dbReference>
<dbReference type="Proteomes" id="UP000260812">
    <property type="component" value="Unassembled WGS sequence"/>
</dbReference>
<dbReference type="Pfam" id="PF01381">
    <property type="entry name" value="HTH_3"/>
    <property type="match status" value="1"/>
</dbReference>
<evidence type="ECO:0000256" key="1">
    <source>
        <dbReference type="ARBA" id="ARBA00023125"/>
    </source>
</evidence>
<dbReference type="SMART" id="SM00530">
    <property type="entry name" value="HTH_XRE"/>
    <property type="match status" value="1"/>
</dbReference>
<keyword evidence="6" id="KW-1185">Reference proteome</keyword>
<feature type="transmembrane region" description="Helical" evidence="3">
    <location>
        <begin position="201"/>
        <end position="223"/>
    </location>
</feature>
<dbReference type="InterPro" id="IPR001387">
    <property type="entry name" value="Cro/C1-type_HTH"/>
</dbReference>
<dbReference type="Gene3D" id="1.10.260.40">
    <property type="entry name" value="lambda repressor-like DNA-binding domains"/>
    <property type="match status" value="1"/>
</dbReference>
<dbReference type="InterPro" id="IPR010982">
    <property type="entry name" value="Lambda_DNA-bd_dom_sf"/>
</dbReference>
<protein>
    <submittedName>
        <fullName evidence="5">XRE family transcriptional regulator</fullName>
    </submittedName>
</protein>
<dbReference type="CDD" id="cd00093">
    <property type="entry name" value="HTH_XRE"/>
    <property type="match status" value="1"/>
</dbReference>
<dbReference type="GO" id="GO:0003677">
    <property type="term" value="F:DNA binding"/>
    <property type="evidence" value="ECO:0007669"/>
    <property type="project" value="UniProtKB-KW"/>
</dbReference>
<keyword evidence="3" id="KW-1133">Transmembrane helix</keyword>
<evidence type="ECO:0000259" key="4">
    <source>
        <dbReference type="PROSITE" id="PS50943"/>
    </source>
</evidence>
<reference evidence="5 6" key="1">
    <citation type="submission" date="2018-08" db="EMBL/GenBank/DDBJ databases">
        <title>A genome reference for cultivated species of the human gut microbiota.</title>
        <authorList>
            <person name="Zou Y."/>
            <person name="Xue W."/>
            <person name="Luo G."/>
        </authorList>
    </citation>
    <scope>NUCLEOTIDE SEQUENCE [LARGE SCALE GENOMIC DNA]</scope>
    <source>
        <strain evidence="5 6">TF05-5AC</strain>
    </source>
</reference>
<dbReference type="EMBL" id="QVLV01000001">
    <property type="protein sequence ID" value="RGE64846.1"/>
    <property type="molecule type" value="Genomic_DNA"/>
</dbReference>
<gene>
    <name evidence="5" type="ORF">DXC51_00465</name>
</gene>
<dbReference type="PANTHER" id="PTHR46558:SF13">
    <property type="entry name" value="HTH-TYPE TRANSCRIPTIONAL REGULATOR IMMR"/>
    <property type="match status" value="1"/>
</dbReference>
<evidence type="ECO:0000256" key="3">
    <source>
        <dbReference type="SAM" id="Phobius"/>
    </source>
</evidence>
<evidence type="ECO:0000313" key="6">
    <source>
        <dbReference type="Proteomes" id="UP000260812"/>
    </source>
</evidence>
<keyword evidence="1" id="KW-0238">DNA-binding</keyword>
<feature type="domain" description="HTH cro/C1-type" evidence="4">
    <location>
        <begin position="8"/>
        <end position="62"/>
    </location>
</feature>
<keyword evidence="3" id="KW-0472">Membrane</keyword>
<dbReference type="PANTHER" id="PTHR46558">
    <property type="entry name" value="TRACRIPTIONAL REGULATORY PROTEIN-RELATED-RELATED"/>
    <property type="match status" value="1"/>
</dbReference>
<accession>A0A3E3ICS6</accession>
<proteinExistence type="predicted"/>
<evidence type="ECO:0000256" key="2">
    <source>
        <dbReference type="SAM" id="MobiDB-lite"/>
    </source>
</evidence>
<keyword evidence="3" id="KW-0812">Transmembrane</keyword>
<dbReference type="RefSeq" id="WP_117543262.1">
    <property type="nucleotide sequence ID" value="NZ_JBKVAZ010000001.1"/>
</dbReference>
<feature type="region of interest" description="Disordered" evidence="2">
    <location>
        <begin position="91"/>
        <end position="118"/>
    </location>
</feature>
<dbReference type="AlphaFoldDB" id="A0A3E3ICS6"/>
<dbReference type="SUPFAM" id="SSF47413">
    <property type="entry name" value="lambda repressor-like DNA-binding domains"/>
    <property type="match status" value="1"/>
</dbReference>
<organism evidence="5 6">
    <name type="scientific">Eisenbergiella massiliensis</name>
    <dbReference type="NCBI Taxonomy" id="1720294"/>
    <lineage>
        <taxon>Bacteria</taxon>
        <taxon>Bacillati</taxon>
        <taxon>Bacillota</taxon>
        <taxon>Clostridia</taxon>
        <taxon>Lachnospirales</taxon>
        <taxon>Lachnospiraceae</taxon>
        <taxon>Eisenbergiella</taxon>
    </lineage>
</organism>
<sequence>MKKFCDKLIVLRREKGLSQEQLAEYLEVSRQSVSKWEADKTMPEISKLIAISELFQVSLDYLLIDDCENRNGRFPGMEDVPDYGAGKGLGGSDIKRQQDSGQWEMDAGWPETSSRETEEMKKSLNEIKEFIGCREGFEYKSKASVFGLPLVHVKFGGGNGKVRLRDAAWGIIAVGNLAFGVVSVGIFSAGVLSFGVLSLGLLFSLGVISLGAMAVGVVAMGIVTGGISSVGIYATGVAAAGKEVATGVSVSGKTAAGMQGARISGWNMTVTDSLTSKEAMKDFILTYNPGLPGWLVNFLTLIYK</sequence>
<dbReference type="GeneID" id="97985395"/>
<feature type="transmembrane region" description="Helical" evidence="3">
    <location>
        <begin position="167"/>
        <end position="195"/>
    </location>
</feature>
<name>A0A3E3ICS6_9FIRM</name>
<comment type="caution">
    <text evidence="5">The sequence shown here is derived from an EMBL/GenBank/DDBJ whole genome shotgun (WGS) entry which is preliminary data.</text>
</comment>